<evidence type="ECO:0000256" key="5">
    <source>
        <dbReference type="ARBA" id="ARBA00022840"/>
    </source>
</evidence>
<keyword evidence="14" id="KW-1185">Reference proteome</keyword>
<organism evidence="13 14">
    <name type="scientific">Ophiocordyceps camponoti-floridani</name>
    <dbReference type="NCBI Taxonomy" id="2030778"/>
    <lineage>
        <taxon>Eukaryota</taxon>
        <taxon>Fungi</taxon>
        <taxon>Dikarya</taxon>
        <taxon>Ascomycota</taxon>
        <taxon>Pezizomycotina</taxon>
        <taxon>Sordariomycetes</taxon>
        <taxon>Hypocreomycetidae</taxon>
        <taxon>Hypocreales</taxon>
        <taxon>Ophiocordycipitaceae</taxon>
        <taxon>Ophiocordyceps</taxon>
    </lineage>
</organism>
<dbReference type="GO" id="GO:0016020">
    <property type="term" value="C:membrane"/>
    <property type="evidence" value="ECO:0007669"/>
    <property type="project" value="UniProtKB-SubCell"/>
</dbReference>
<feature type="transmembrane region" description="Helical" evidence="10">
    <location>
        <begin position="18"/>
        <end position="40"/>
    </location>
</feature>
<evidence type="ECO:0000259" key="12">
    <source>
        <dbReference type="PROSITE" id="PS50929"/>
    </source>
</evidence>
<dbReference type="FunFam" id="3.40.50.300:FF:000287">
    <property type="entry name" value="Multidrug ABC transporter ATP-binding protein"/>
    <property type="match status" value="1"/>
</dbReference>
<evidence type="ECO:0000256" key="7">
    <source>
        <dbReference type="ARBA" id="ARBA00023136"/>
    </source>
</evidence>
<feature type="region of interest" description="Disordered" evidence="9">
    <location>
        <begin position="844"/>
        <end position="869"/>
    </location>
</feature>
<evidence type="ECO:0000256" key="3">
    <source>
        <dbReference type="ARBA" id="ARBA00022692"/>
    </source>
</evidence>
<feature type="transmembrane region" description="Helical" evidence="10">
    <location>
        <begin position="510"/>
        <end position="533"/>
    </location>
</feature>
<dbReference type="PROSITE" id="PS50929">
    <property type="entry name" value="ABC_TM1F"/>
    <property type="match status" value="1"/>
</dbReference>
<dbReference type="CDD" id="cd18583">
    <property type="entry name" value="ABC_6TM_HMT1"/>
    <property type="match status" value="1"/>
</dbReference>
<dbReference type="Gene3D" id="3.40.50.300">
    <property type="entry name" value="P-loop containing nucleotide triphosphate hydrolases"/>
    <property type="match status" value="1"/>
</dbReference>
<keyword evidence="4" id="KW-0547">Nucleotide-binding</keyword>
<evidence type="ECO:0000256" key="4">
    <source>
        <dbReference type="ARBA" id="ARBA00022741"/>
    </source>
</evidence>
<feature type="transmembrane region" description="Helical" evidence="10">
    <location>
        <begin position="402"/>
        <end position="421"/>
    </location>
</feature>
<evidence type="ECO:0000256" key="9">
    <source>
        <dbReference type="SAM" id="MobiDB-lite"/>
    </source>
</evidence>
<evidence type="ECO:0000259" key="11">
    <source>
        <dbReference type="PROSITE" id="PS50893"/>
    </source>
</evidence>
<dbReference type="InterPro" id="IPR027417">
    <property type="entry name" value="P-loop_NTPase"/>
</dbReference>
<dbReference type="AlphaFoldDB" id="A0A8H4VH32"/>
<dbReference type="GO" id="GO:0016887">
    <property type="term" value="F:ATP hydrolysis activity"/>
    <property type="evidence" value="ECO:0007669"/>
    <property type="project" value="InterPro"/>
</dbReference>
<evidence type="ECO:0000313" key="14">
    <source>
        <dbReference type="Proteomes" id="UP000562929"/>
    </source>
</evidence>
<keyword evidence="5" id="KW-0067">ATP-binding</keyword>
<gene>
    <name evidence="13" type="ORF">GQ602_001291</name>
</gene>
<reference evidence="13 14" key="1">
    <citation type="journal article" date="2020" name="G3 (Bethesda)">
        <title>Genetic Underpinnings of Host Manipulation by Ophiocordyceps as Revealed by Comparative Transcriptomics.</title>
        <authorList>
            <person name="Will I."/>
            <person name="Das B."/>
            <person name="Trinh T."/>
            <person name="Brachmann A."/>
            <person name="Ohm R.A."/>
            <person name="de Bekker C."/>
        </authorList>
    </citation>
    <scope>NUCLEOTIDE SEQUENCE [LARGE SCALE GENOMIC DNA]</scope>
    <source>
        <strain evidence="13 14">EC05</strain>
    </source>
</reference>
<feature type="region of interest" description="Disordered" evidence="9">
    <location>
        <begin position="220"/>
        <end position="255"/>
    </location>
</feature>
<dbReference type="PROSITE" id="PS50893">
    <property type="entry name" value="ABC_TRANSPORTER_2"/>
    <property type="match status" value="1"/>
</dbReference>
<evidence type="ECO:0000256" key="1">
    <source>
        <dbReference type="ARBA" id="ARBA00004141"/>
    </source>
</evidence>
<keyword evidence="6 10" id="KW-1133">Transmembrane helix</keyword>
<protein>
    <submittedName>
        <fullName evidence="13">ABC transporter</fullName>
    </submittedName>
</protein>
<evidence type="ECO:0000256" key="10">
    <source>
        <dbReference type="SAM" id="Phobius"/>
    </source>
</evidence>
<comment type="similarity">
    <text evidence="8">Belongs to the ABC transporter superfamily. ABCB family. Heavy Metal importer (TC 3.A.1.210) subfamily.</text>
</comment>
<dbReference type="InterPro" id="IPR003439">
    <property type="entry name" value="ABC_transporter-like_ATP-bd"/>
</dbReference>
<evidence type="ECO:0000313" key="13">
    <source>
        <dbReference type="EMBL" id="KAF4595678.1"/>
    </source>
</evidence>
<evidence type="ECO:0000256" key="8">
    <source>
        <dbReference type="ARBA" id="ARBA00024363"/>
    </source>
</evidence>
<dbReference type="PANTHER" id="PTHR24221">
    <property type="entry name" value="ATP-BINDING CASSETTE SUB-FAMILY B"/>
    <property type="match status" value="1"/>
</dbReference>
<feature type="domain" description="ABC transmembrane type-1" evidence="12">
    <location>
        <begin position="290"/>
        <end position="571"/>
    </location>
</feature>
<dbReference type="SUPFAM" id="SSF52540">
    <property type="entry name" value="P-loop containing nucleoside triphosphate hydrolases"/>
    <property type="match status" value="1"/>
</dbReference>
<dbReference type="InterPro" id="IPR003593">
    <property type="entry name" value="AAA+_ATPase"/>
</dbReference>
<feature type="transmembrane region" description="Helical" evidence="10">
    <location>
        <begin position="427"/>
        <end position="449"/>
    </location>
</feature>
<feature type="transmembrane region" description="Helical" evidence="10">
    <location>
        <begin position="111"/>
        <end position="131"/>
    </location>
</feature>
<dbReference type="SUPFAM" id="SSF90123">
    <property type="entry name" value="ABC transporter transmembrane region"/>
    <property type="match status" value="1"/>
</dbReference>
<evidence type="ECO:0000256" key="6">
    <source>
        <dbReference type="ARBA" id="ARBA00022989"/>
    </source>
</evidence>
<keyword evidence="3 10" id="KW-0812">Transmembrane</keyword>
<dbReference type="GO" id="GO:0140359">
    <property type="term" value="F:ABC-type transporter activity"/>
    <property type="evidence" value="ECO:0007669"/>
    <property type="project" value="InterPro"/>
</dbReference>
<comment type="subcellular location">
    <subcellularLocation>
        <location evidence="1">Membrane</location>
        <topology evidence="1">Multi-pass membrane protein</topology>
    </subcellularLocation>
</comment>
<sequence length="869" mass="95842">MAPGEAPMRVSFFSRAPILEAVNVALAIVVLFFVFVTFLAHYGRSKFAPEAIVRKAPLRLLIVGLVSILFAAEVIFVALRSRLVSYNETRIIACSLSALAWFAFSFRDAYLVVELVGLSVVGLVFGIPLLVVEAVLRRDPSVGSHQHWTLLTVQAARLLLLVLLFVDVGLRVCLRRRKAKRSKSDASDEARPFLARANGDGHANGDGRANGTRASYGSIESGSDLGSDAASCVSDWTSDSEGSDADETPKDSENGQLRKSGSWIAYVRNFTIFVPYIIPRKDYKVQACIVTCLVCMLGDRFLNIMVPRQIGLVADKIVQGEAPFAELGLYLVLSLVQGESGLQLIQSVAKIPIEQFSYRQITNAAFNHVMSLGMDFHSDRDSAEVMKAIEQGEALTNVVKTAFLDIMPTVIDMAVAFVFLYIKFSSSVALCMMIASVSFLVVEVVSSTWNIDNRRRSTKTERREARIMHQAIQGWQTVSAFNMFSYERFRFASAVDRHLEAKKDWMKRDAYIQALLQALVPSTFSLLAILVIRQIRDGHASPGDFVFLISYWDYLILPIKYLSHEYRFLMSDLIDAERLLDLLLAKPDVLDKAGASTLGQVEGRVEFDKVDFAYDERRRALHDISFAAKPGHTVALVGSTGSGKSSIIKLLMRYYDVTSGSIRIDGEDIRDVTQGSLRNALGVVPQTPLLFNATIMENLRYAKLSASDDDVFAACRAAAIHDKITGFPDGYDTNVGESGVRLSGGEVQRLAIARAFLKNPPILILDEATSAVDTETEAEIQEALSRLSDRRTTFVIAHRLSTIINADLILVLQDGEIVERGSHEELLAKGGRYDALWNKQLGADSHSSASESGGDDDESREEPLIDTTD</sequence>
<keyword evidence="2" id="KW-0813">Transport</keyword>
<dbReference type="SMART" id="SM00382">
    <property type="entry name" value="AAA"/>
    <property type="match status" value="1"/>
</dbReference>
<dbReference type="Pfam" id="PF00664">
    <property type="entry name" value="ABC_membrane"/>
    <property type="match status" value="1"/>
</dbReference>
<evidence type="ECO:0000256" key="2">
    <source>
        <dbReference type="ARBA" id="ARBA00022448"/>
    </source>
</evidence>
<dbReference type="PANTHER" id="PTHR24221:SF503">
    <property type="entry name" value="MITOCHONDRIAL POTASSIUM CHANNEL ATP-BINDING SUBUNIT"/>
    <property type="match status" value="1"/>
</dbReference>
<feature type="domain" description="ABC transporter" evidence="11">
    <location>
        <begin position="605"/>
        <end position="839"/>
    </location>
</feature>
<dbReference type="InterPro" id="IPR011527">
    <property type="entry name" value="ABC1_TM_dom"/>
</dbReference>
<dbReference type="Proteomes" id="UP000562929">
    <property type="component" value="Unassembled WGS sequence"/>
</dbReference>
<dbReference type="InterPro" id="IPR039421">
    <property type="entry name" value="Type_1_exporter"/>
</dbReference>
<dbReference type="EMBL" id="JAACLJ010000001">
    <property type="protein sequence ID" value="KAF4595678.1"/>
    <property type="molecule type" value="Genomic_DNA"/>
</dbReference>
<dbReference type="GO" id="GO:0005524">
    <property type="term" value="F:ATP binding"/>
    <property type="evidence" value="ECO:0007669"/>
    <property type="project" value="UniProtKB-KW"/>
</dbReference>
<dbReference type="Gene3D" id="1.20.1560.10">
    <property type="entry name" value="ABC transporter type 1, transmembrane domain"/>
    <property type="match status" value="1"/>
</dbReference>
<proteinExistence type="inferred from homology"/>
<comment type="caution">
    <text evidence="13">The sequence shown here is derived from an EMBL/GenBank/DDBJ whole genome shotgun (WGS) entry which is preliminary data.</text>
</comment>
<dbReference type="Pfam" id="PF00005">
    <property type="entry name" value="ABC_tran"/>
    <property type="match status" value="1"/>
</dbReference>
<dbReference type="InterPro" id="IPR036640">
    <property type="entry name" value="ABC1_TM_sf"/>
</dbReference>
<name>A0A8H4VH32_9HYPO</name>
<feature type="transmembrane region" description="Helical" evidence="10">
    <location>
        <begin position="151"/>
        <end position="174"/>
    </location>
</feature>
<feature type="transmembrane region" description="Helical" evidence="10">
    <location>
        <begin position="60"/>
        <end position="79"/>
    </location>
</feature>
<dbReference type="OrthoDB" id="6500128at2759"/>
<accession>A0A8H4VH32</accession>
<keyword evidence="7 10" id="KW-0472">Membrane</keyword>